<dbReference type="AlphaFoldDB" id="A0A831PRA5"/>
<dbReference type="EMBL" id="DSDK01000727">
    <property type="protein sequence ID" value="HDR52523.1"/>
    <property type="molecule type" value="Genomic_DNA"/>
</dbReference>
<sequence length="318" mass="37512">MDLFVEKEFIEEFELDYDCSEHKSEIQRILHSVFTEFPGIRLFLNAPVSFINDSRILSVFSDINLNITFEFDFGSHFNSRQVPSFQTLVFTKEEKSWFPELRKQGALCFSYQNYERKIEKFINDTTFKVDLADEENIPVNWNIFQFLKQNSSLIIISDSYILCNRDGQKIKNNLVPLLTKNLNKKTPYTIFVFTEARKEDIDSKVGFLNSALNGYQVKLFVFNILPQFENIDLHDRILYSNYTITDAGKGFNLYSKKPKNSQIVSASVFEKYTYQRFNNHLKELGKYVDKLEKSDHEAKPYRTNTKTAFEEFRKILFC</sequence>
<gene>
    <name evidence="1" type="ORF">ENN90_13050</name>
</gene>
<evidence type="ECO:0000313" key="1">
    <source>
        <dbReference type="EMBL" id="HDR52523.1"/>
    </source>
</evidence>
<comment type="caution">
    <text evidence="1">The sequence shown here is derived from an EMBL/GenBank/DDBJ whole genome shotgun (WGS) entry which is preliminary data.</text>
</comment>
<protein>
    <submittedName>
        <fullName evidence="1">Uncharacterized protein</fullName>
    </submittedName>
</protein>
<organism evidence="1">
    <name type="scientific">Mariniphaga anaerophila</name>
    <dbReference type="NCBI Taxonomy" id="1484053"/>
    <lineage>
        <taxon>Bacteria</taxon>
        <taxon>Pseudomonadati</taxon>
        <taxon>Bacteroidota</taxon>
        <taxon>Bacteroidia</taxon>
        <taxon>Marinilabiliales</taxon>
        <taxon>Prolixibacteraceae</taxon>
        <taxon>Mariniphaga</taxon>
    </lineage>
</organism>
<dbReference type="Proteomes" id="UP000886047">
    <property type="component" value="Unassembled WGS sequence"/>
</dbReference>
<proteinExistence type="predicted"/>
<accession>A0A831PRA5</accession>
<reference evidence="1" key="1">
    <citation type="journal article" date="2020" name="mSystems">
        <title>Genome- and Community-Level Interaction Insights into Carbon Utilization and Element Cycling Functions of Hydrothermarchaeota in Hydrothermal Sediment.</title>
        <authorList>
            <person name="Zhou Z."/>
            <person name="Liu Y."/>
            <person name="Xu W."/>
            <person name="Pan J."/>
            <person name="Luo Z.H."/>
            <person name="Li M."/>
        </authorList>
    </citation>
    <scope>NUCLEOTIDE SEQUENCE [LARGE SCALE GENOMIC DNA]</scope>
    <source>
        <strain evidence="1">SpSt-1217</strain>
    </source>
</reference>
<name>A0A831PRA5_9BACT</name>